<dbReference type="InterPro" id="IPR002403">
    <property type="entry name" value="Cyt_P450_E_grp-IV"/>
</dbReference>
<evidence type="ECO:0000313" key="11">
    <source>
        <dbReference type="Proteomes" id="UP000053958"/>
    </source>
</evidence>
<dbReference type="AlphaFoldDB" id="A0A0F4YGM3"/>
<reference evidence="10 11" key="1">
    <citation type="submission" date="2015-04" db="EMBL/GenBank/DDBJ databases">
        <authorList>
            <person name="Heijne W.H."/>
            <person name="Fedorova N.D."/>
            <person name="Nierman W.C."/>
            <person name="Vollebregt A.W."/>
            <person name="Zhao Z."/>
            <person name="Wu L."/>
            <person name="Kumar M."/>
            <person name="Stam H."/>
            <person name="van den Berg M.A."/>
            <person name="Pel H.J."/>
        </authorList>
    </citation>
    <scope>NUCLEOTIDE SEQUENCE [LARGE SCALE GENOMIC DNA]</scope>
    <source>
        <strain evidence="10 11">CBS 393.64</strain>
    </source>
</reference>
<keyword evidence="6" id="KW-0560">Oxidoreductase</keyword>
<dbReference type="SUPFAM" id="SSF48264">
    <property type="entry name" value="Cytochrome P450"/>
    <property type="match status" value="1"/>
</dbReference>
<protein>
    <submittedName>
        <fullName evidence="10">Cytochrome P450</fullName>
    </submittedName>
</protein>
<dbReference type="PANTHER" id="PTHR24306:SF7">
    <property type="entry name" value="AHBB"/>
    <property type="match status" value="1"/>
</dbReference>
<dbReference type="GO" id="GO:0020037">
    <property type="term" value="F:heme binding"/>
    <property type="evidence" value="ECO:0007669"/>
    <property type="project" value="InterPro"/>
</dbReference>
<comment type="caution">
    <text evidence="10">The sequence shown here is derived from an EMBL/GenBank/DDBJ whole genome shotgun (WGS) entry which is preliminary data.</text>
</comment>
<dbReference type="GeneID" id="25321520"/>
<evidence type="ECO:0000256" key="5">
    <source>
        <dbReference type="ARBA" id="ARBA00022723"/>
    </source>
</evidence>
<dbReference type="CDD" id="cd11040">
    <property type="entry name" value="CYP7_CYP8-like"/>
    <property type="match status" value="1"/>
</dbReference>
<comment type="subcellular location">
    <subcellularLocation>
        <location evidence="2">Endoplasmic reticulum membrane</location>
        <topology evidence="2">Single-pass membrane protein</topology>
    </subcellularLocation>
</comment>
<keyword evidence="7 8" id="KW-0408">Iron</keyword>
<dbReference type="GO" id="GO:0016705">
    <property type="term" value="F:oxidoreductase activity, acting on paired donors, with incorporation or reduction of molecular oxygen"/>
    <property type="evidence" value="ECO:0007669"/>
    <property type="project" value="InterPro"/>
</dbReference>
<organism evidence="10 11">
    <name type="scientific">Rasamsonia emersonii (strain ATCC 16479 / CBS 393.64 / IMI 116815)</name>
    <dbReference type="NCBI Taxonomy" id="1408163"/>
    <lineage>
        <taxon>Eukaryota</taxon>
        <taxon>Fungi</taxon>
        <taxon>Dikarya</taxon>
        <taxon>Ascomycota</taxon>
        <taxon>Pezizomycotina</taxon>
        <taxon>Eurotiomycetes</taxon>
        <taxon>Eurotiomycetidae</taxon>
        <taxon>Eurotiales</taxon>
        <taxon>Trichocomaceae</taxon>
        <taxon>Rasamsonia</taxon>
    </lineage>
</organism>
<feature type="transmembrane region" description="Helical" evidence="9">
    <location>
        <begin position="22"/>
        <end position="41"/>
    </location>
</feature>
<accession>A0A0F4YGM3</accession>
<evidence type="ECO:0000256" key="6">
    <source>
        <dbReference type="ARBA" id="ARBA00023002"/>
    </source>
</evidence>
<proteinExistence type="inferred from homology"/>
<keyword evidence="4" id="KW-0443">Lipid metabolism</keyword>
<comment type="similarity">
    <text evidence="3">Belongs to the cytochrome P450 family.</text>
</comment>
<dbReference type="RefSeq" id="XP_013323380.1">
    <property type="nucleotide sequence ID" value="XM_013467926.1"/>
</dbReference>
<name>A0A0F4YGM3_RASE3</name>
<comment type="cofactor">
    <cofactor evidence="1 8">
        <name>heme</name>
        <dbReference type="ChEBI" id="CHEBI:30413"/>
    </cofactor>
</comment>
<keyword evidence="9" id="KW-1133">Transmembrane helix</keyword>
<evidence type="ECO:0000256" key="9">
    <source>
        <dbReference type="SAM" id="Phobius"/>
    </source>
</evidence>
<evidence type="ECO:0000256" key="2">
    <source>
        <dbReference type="ARBA" id="ARBA00004389"/>
    </source>
</evidence>
<dbReference type="GO" id="GO:0005506">
    <property type="term" value="F:iron ion binding"/>
    <property type="evidence" value="ECO:0007669"/>
    <property type="project" value="InterPro"/>
</dbReference>
<dbReference type="GO" id="GO:0004497">
    <property type="term" value="F:monooxygenase activity"/>
    <property type="evidence" value="ECO:0007669"/>
    <property type="project" value="InterPro"/>
</dbReference>
<evidence type="ECO:0000256" key="4">
    <source>
        <dbReference type="ARBA" id="ARBA00022516"/>
    </source>
</evidence>
<evidence type="ECO:0000256" key="8">
    <source>
        <dbReference type="PIRSR" id="PIRSR602403-1"/>
    </source>
</evidence>
<keyword evidence="9" id="KW-0812">Transmembrane</keyword>
<keyword evidence="11" id="KW-1185">Reference proteome</keyword>
<dbReference type="EMBL" id="LASV01000734">
    <property type="protein sequence ID" value="KKA16768.1"/>
    <property type="molecule type" value="Genomic_DNA"/>
</dbReference>
<dbReference type="GO" id="GO:0005789">
    <property type="term" value="C:endoplasmic reticulum membrane"/>
    <property type="evidence" value="ECO:0007669"/>
    <property type="project" value="UniProtKB-SubCell"/>
</dbReference>
<dbReference type="Pfam" id="PF00067">
    <property type="entry name" value="p450"/>
    <property type="match status" value="1"/>
</dbReference>
<keyword evidence="4" id="KW-0444">Lipid biosynthesis</keyword>
<keyword evidence="5 8" id="KW-0479">Metal-binding</keyword>
<evidence type="ECO:0000256" key="3">
    <source>
        <dbReference type="ARBA" id="ARBA00010617"/>
    </source>
</evidence>
<dbReference type="InterPro" id="IPR001128">
    <property type="entry name" value="Cyt_P450"/>
</dbReference>
<feature type="binding site" description="axial binding residue" evidence="8">
    <location>
        <position position="516"/>
    </location>
    <ligand>
        <name>heme</name>
        <dbReference type="ChEBI" id="CHEBI:30413"/>
    </ligand>
    <ligandPart>
        <name>Fe</name>
        <dbReference type="ChEBI" id="CHEBI:18248"/>
    </ligandPart>
</feature>
<evidence type="ECO:0000256" key="7">
    <source>
        <dbReference type="ARBA" id="ARBA00023004"/>
    </source>
</evidence>
<evidence type="ECO:0000256" key="1">
    <source>
        <dbReference type="ARBA" id="ARBA00001971"/>
    </source>
</evidence>
<dbReference type="OrthoDB" id="3366823at2759"/>
<evidence type="ECO:0000313" key="10">
    <source>
        <dbReference type="EMBL" id="KKA16768.1"/>
    </source>
</evidence>
<dbReference type="InterPro" id="IPR036396">
    <property type="entry name" value="Cyt_P450_sf"/>
</dbReference>
<dbReference type="Gene3D" id="1.10.630.10">
    <property type="entry name" value="Cytochrome P450"/>
    <property type="match status" value="1"/>
</dbReference>
<dbReference type="PRINTS" id="PR00465">
    <property type="entry name" value="EP450IV"/>
</dbReference>
<gene>
    <name evidence="10" type="ORF">T310_9588</name>
</gene>
<keyword evidence="8" id="KW-0349">Heme</keyword>
<dbReference type="STRING" id="1408163.A0A0F4YGM3"/>
<dbReference type="PANTHER" id="PTHR24306">
    <property type="match status" value="1"/>
</dbReference>
<sequence>MEAYVTVPHRVVQVVEDITPTLALQTFIAVLFFSCLATRIISGLQSRPKKVIEGEPHPVRKLPYWIPGLGHLVSVARGHRDFILKAGQTINEPIVALQMGRQTHNMIFSPSMTKALFAHRGASTDFFVFRIMENVFGDGGATRRMDKSHIKSLNHALGLILREPYVTDTSSAAVKLIQQEIANLVSFAHSVVDQNVWERGSDVSVVDGSDPPVAEANLFALTRSFIAYITTTAFMGTSFVEFYPGLLQDMWTFDKAFSLLIAGAPKWLPMPSVSAAYGARDRLHKLVTALHMAFAAVEDGRDPGVMLRDLDDLSEMIKQRMRTWRKAGYSPSVAAKGDLAVLWAMNVNSSSIVFWILLHIYSDPSLHAALEEEMAPFVKASRLTPKETGLPFAEPPRLSLNLEGLLTSCPLLRATFYEAIRMYTNSASYRELSSDLTLTESAEDAAIFGAAQPRSYHFRKGDILVVPNGAHQMDPRYHKNPDKFDPHRFIVKDPETGKVSTEMGTIRPFGGGASMCKGRVFAEREILAFTAAILALWDVKPVSPKGWKRPGLKPGSATYIPVGDVRVRMKHRV</sequence>
<dbReference type="Proteomes" id="UP000053958">
    <property type="component" value="Unassembled WGS sequence"/>
</dbReference>
<keyword evidence="9" id="KW-0472">Membrane</keyword>